<keyword evidence="6" id="KW-0624">Polysaccharide degradation</keyword>
<comment type="caution">
    <text evidence="9">The sequence shown here is derived from an EMBL/GenBank/DDBJ whole genome shotgun (WGS) entry which is preliminary data.</text>
</comment>
<comment type="catalytic activity">
    <reaction evidence="1">
        <text>Random endo-hydrolysis of N-acetyl-beta-D-glucosaminide (1-&gt;4)-beta-linkages in chitin and chitodextrins.</text>
        <dbReference type="EC" id="3.2.1.14"/>
    </reaction>
</comment>
<keyword evidence="3" id="KW-0146">Chitin degradation</keyword>
<evidence type="ECO:0000313" key="10">
    <source>
        <dbReference type="Proteomes" id="UP001630127"/>
    </source>
</evidence>
<dbReference type="PANTHER" id="PTHR45708:SF22">
    <property type="entry name" value="ACIDIC ENDOCHITINASE"/>
    <property type="match status" value="1"/>
</dbReference>
<dbReference type="GO" id="GO:0000272">
    <property type="term" value="P:polysaccharide catabolic process"/>
    <property type="evidence" value="ECO:0007669"/>
    <property type="project" value="UniProtKB-KW"/>
</dbReference>
<sequence>MAGNLRPSFLAITLALFMLSFFKSSLAYPCTVTYWGQYDTAGSLQDICNSHNYEYVNIAYLKNYATGSPKLNLSIHCLDCSYLEVEIDHCQENGIKVLLSLGDPGHGTQTNASKLAKYLWNNFLGGESSDRPLGNATLDGIVFEDVNPGTVLKFDELAKELKNYGPVQLAAFPPCGEGDRNLDSVIDTGLLDYVWVKFYDDTSCDYSNNNIDILSNAWLTWSSRTGINLLFMGVPESEQLVSSGYIPPDFLINEVLPFIQSSPQYGGILVWHNFSSDSYTPQIKGSACKEGKNILSWLKTAI</sequence>
<accession>A0ABD2ZJV3</accession>
<dbReference type="InterPro" id="IPR001223">
    <property type="entry name" value="Glyco_hydro18_cat"/>
</dbReference>
<evidence type="ECO:0000256" key="5">
    <source>
        <dbReference type="ARBA" id="ARBA00023277"/>
    </source>
</evidence>
<keyword evidence="5" id="KW-0119">Carbohydrate metabolism</keyword>
<keyword evidence="4" id="KW-1015">Disulfide bond</keyword>
<evidence type="ECO:0000256" key="6">
    <source>
        <dbReference type="ARBA" id="ARBA00023326"/>
    </source>
</evidence>
<protein>
    <recommendedName>
        <fullName evidence="8">GH18 domain-containing protein</fullName>
    </recommendedName>
</protein>
<feature type="signal peptide" evidence="7">
    <location>
        <begin position="1"/>
        <end position="27"/>
    </location>
</feature>
<dbReference type="EMBL" id="JBJUIK010000008">
    <property type="protein sequence ID" value="KAL3519732.1"/>
    <property type="molecule type" value="Genomic_DNA"/>
</dbReference>
<dbReference type="SUPFAM" id="SSF51445">
    <property type="entry name" value="(Trans)glycosidases"/>
    <property type="match status" value="1"/>
</dbReference>
<evidence type="ECO:0000256" key="7">
    <source>
        <dbReference type="SAM" id="SignalP"/>
    </source>
</evidence>
<gene>
    <name evidence="9" type="ORF">ACH5RR_017881</name>
</gene>
<dbReference type="PANTHER" id="PTHR45708">
    <property type="entry name" value="ENDOCHITINASE"/>
    <property type="match status" value="1"/>
</dbReference>
<dbReference type="PROSITE" id="PS51910">
    <property type="entry name" value="GH18_2"/>
    <property type="match status" value="1"/>
</dbReference>
<organism evidence="9 10">
    <name type="scientific">Cinchona calisaya</name>
    <dbReference type="NCBI Taxonomy" id="153742"/>
    <lineage>
        <taxon>Eukaryota</taxon>
        <taxon>Viridiplantae</taxon>
        <taxon>Streptophyta</taxon>
        <taxon>Embryophyta</taxon>
        <taxon>Tracheophyta</taxon>
        <taxon>Spermatophyta</taxon>
        <taxon>Magnoliopsida</taxon>
        <taxon>eudicotyledons</taxon>
        <taxon>Gunneridae</taxon>
        <taxon>Pentapetalae</taxon>
        <taxon>asterids</taxon>
        <taxon>lamiids</taxon>
        <taxon>Gentianales</taxon>
        <taxon>Rubiaceae</taxon>
        <taxon>Cinchonoideae</taxon>
        <taxon>Cinchoneae</taxon>
        <taxon>Cinchona</taxon>
    </lineage>
</organism>
<dbReference type="Proteomes" id="UP001630127">
    <property type="component" value="Unassembled WGS sequence"/>
</dbReference>
<keyword evidence="10" id="KW-1185">Reference proteome</keyword>
<feature type="domain" description="GH18" evidence="8">
    <location>
        <begin position="29"/>
        <end position="290"/>
    </location>
</feature>
<evidence type="ECO:0000256" key="1">
    <source>
        <dbReference type="ARBA" id="ARBA00000822"/>
    </source>
</evidence>
<proteinExistence type="predicted"/>
<dbReference type="InterPro" id="IPR050542">
    <property type="entry name" value="Glycosyl_Hydrlase18_Chitinase"/>
</dbReference>
<dbReference type="InterPro" id="IPR017853">
    <property type="entry name" value="GH"/>
</dbReference>
<dbReference type="AlphaFoldDB" id="A0ABD2ZJV3"/>
<evidence type="ECO:0000256" key="4">
    <source>
        <dbReference type="ARBA" id="ARBA00023157"/>
    </source>
</evidence>
<evidence type="ECO:0000256" key="2">
    <source>
        <dbReference type="ARBA" id="ARBA00022729"/>
    </source>
</evidence>
<reference evidence="9 10" key="1">
    <citation type="submission" date="2024-11" db="EMBL/GenBank/DDBJ databases">
        <title>A near-complete genome assembly of Cinchona calisaya.</title>
        <authorList>
            <person name="Lian D.C."/>
            <person name="Zhao X.W."/>
            <person name="Wei L."/>
        </authorList>
    </citation>
    <scope>NUCLEOTIDE SEQUENCE [LARGE SCALE GENOMIC DNA]</scope>
    <source>
        <tissue evidence="9">Nenye</tissue>
    </source>
</reference>
<evidence type="ECO:0000259" key="8">
    <source>
        <dbReference type="PROSITE" id="PS51910"/>
    </source>
</evidence>
<evidence type="ECO:0000313" key="9">
    <source>
        <dbReference type="EMBL" id="KAL3519732.1"/>
    </source>
</evidence>
<dbReference type="Gene3D" id="3.20.20.80">
    <property type="entry name" value="Glycosidases"/>
    <property type="match status" value="1"/>
</dbReference>
<keyword evidence="2 7" id="KW-0732">Signal</keyword>
<feature type="chain" id="PRO_5044754704" description="GH18 domain-containing protein" evidence="7">
    <location>
        <begin position="28"/>
        <end position="302"/>
    </location>
</feature>
<dbReference type="Pfam" id="PF00704">
    <property type="entry name" value="Glyco_hydro_18"/>
    <property type="match status" value="1"/>
</dbReference>
<dbReference type="GO" id="GO:0008843">
    <property type="term" value="F:endochitinase activity"/>
    <property type="evidence" value="ECO:0007669"/>
    <property type="project" value="UniProtKB-EC"/>
</dbReference>
<dbReference type="GO" id="GO:0006032">
    <property type="term" value="P:chitin catabolic process"/>
    <property type="evidence" value="ECO:0007669"/>
    <property type="project" value="UniProtKB-KW"/>
</dbReference>
<evidence type="ECO:0000256" key="3">
    <source>
        <dbReference type="ARBA" id="ARBA00023024"/>
    </source>
</evidence>
<name>A0ABD2ZJV3_9GENT</name>